<dbReference type="EMBL" id="CP010415">
    <property type="protein sequence ID" value="AJE23418.1"/>
    <property type="molecule type" value="Genomic_DNA"/>
</dbReference>
<reference evidence="8 9" key="1">
    <citation type="journal article" date="2015" name="PLoS ONE">
        <title>Azotobacter Genomes: The Genome of Azotobacter chroococcum NCIMB 8003 (ATCC 4412).</title>
        <authorList>
            <person name="Robson R.L."/>
            <person name="Jones R."/>
            <person name="Robson R.M."/>
            <person name="Schwartz A."/>
            <person name="Richardson T.H."/>
        </authorList>
    </citation>
    <scope>NUCLEOTIDE SEQUENCE [LARGE SCALE GENOMIC DNA]</scope>
    <source>
        <strain evidence="8 9">NCIMB 8003</strain>
    </source>
</reference>
<evidence type="ECO:0000256" key="2">
    <source>
        <dbReference type="ARBA" id="ARBA00022475"/>
    </source>
</evidence>
<dbReference type="Pfam" id="PF02470">
    <property type="entry name" value="MlaD"/>
    <property type="match status" value="3"/>
</dbReference>
<feature type="domain" description="Mce/MlaD" evidence="7">
    <location>
        <begin position="300"/>
        <end position="400"/>
    </location>
</feature>
<dbReference type="KEGG" id="acx:Achr_40330"/>
<dbReference type="Proteomes" id="UP000068210">
    <property type="component" value="Chromosome"/>
</dbReference>
<organism evidence="8 9">
    <name type="scientific">Azotobacter chroococcum NCIMB 8003</name>
    <dbReference type="NCBI Taxonomy" id="1328314"/>
    <lineage>
        <taxon>Bacteria</taxon>
        <taxon>Pseudomonadati</taxon>
        <taxon>Pseudomonadota</taxon>
        <taxon>Gammaproteobacteria</taxon>
        <taxon>Pseudomonadales</taxon>
        <taxon>Pseudomonadaceae</taxon>
        <taxon>Azotobacter</taxon>
    </lineage>
</organism>
<accession>A0A0C4WKQ4</accession>
<comment type="subcellular location">
    <subcellularLocation>
        <location evidence="1">Cell inner membrane</location>
    </subcellularLocation>
</comment>
<dbReference type="PANTHER" id="PTHR30462:SF0">
    <property type="entry name" value="INTERMEMBRANE TRANSPORT PROTEIN YEBT"/>
    <property type="match status" value="1"/>
</dbReference>
<feature type="domain" description="Mce/MlaD" evidence="7">
    <location>
        <begin position="52"/>
        <end position="140"/>
    </location>
</feature>
<keyword evidence="5" id="KW-1133">Transmembrane helix</keyword>
<dbReference type="RefSeq" id="WP_039807174.1">
    <property type="nucleotide sequence ID" value="NZ_CP010415.1"/>
</dbReference>
<evidence type="ECO:0000256" key="6">
    <source>
        <dbReference type="ARBA" id="ARBA00023136"/>
    </source>
</evidence>
<evidence type="ECO:0000256" key="4">
    <source>
        <dbReference type="ARBA" id="ARBA00022692"/>
    </source>
</evidence>
<keyword evidence="3" id="KW-0997">Cell inner membrane</keyword>
<evidence type="ECO:0000256" key="5">
    <source>
        <dbReference type="ARBA" id="ARBA00022989"/>
    </source>
</evidence>
<sequence length="540" mass="59204">MPDAPSPPDLSTLPEAETAPKSRWKPQLVWLVPLVAALIGGWLAVKSILEQGPVISIVFKNAEGLEAGKTKLRYKDVEIGLVTTVTLSKDLKQVIATAELVKDFQPHLVEDTRFWLVKPRISGGSVTGLGTVLSGSYIGVGVGKTDRAQKTFTALEVPPLIQLDTPGREFVLHSTDLGSLELGAPVFFRRLQVGQVVAYQLDENGRGVSLRLFVHAPYDRFVTDNSRFWNASGLDVKLGAGGIEVDTQSMVSILLGGVAFETPPESAASPAAAADTRFELFADRARAMRNPERDVLKMVLFFAESLRGLEVGAPVDFQGITLGEVSAIRVELDHVSRRIVMPVEVNLYPERLRLRSRESTLPRFEGEARKRFLEELVATGLRAQLRSGNLLTGQLYVSLDVFPQASAARIDWESDPPQLPTTVGSLGELQASLQRVASRLEKLPLEQIGADLRQTLQSTSRLLNRLDTQVAPELAATLGEARKAVDTAQGMMAADEPLQQDTREAIRELGRTAKSLRALSDYLERHPEALLWGKKKETER</sequence>
<feature type="domain" description="Mce/MlaD" evidence="7">
    <location>
        <begin position="167"/>
        <end position="227"/>
    </location>
</feature>
<evidence type="ECO:0000256" key="1">
    <source>
        <dbReference type="ARBA" id="ARBA00004533"/>
    </source>
</evidence>
<keyword evidence="6" id="KW-0472">Membrane</keyword>
<dbReference type="GO" id="GO:0005886">
    <property type="term" value="C:plasma membrane"/>
    <property type="evidence" value="ECO:0007669"/>
    <property type="project" value="UniProtKB-SubCell"/>
</dbReference>
<dbReference type="STRING" id="1328314.Achr_40330"/>
<dbReference type="InterPro" id="IPR003399">
    <property type="entry name" value="Mce/MlaD"/>
</dbReference>
<name>A0A0C4WKQ4_9GAMM</name>
<dbReference type="AlphaFoldDB" id="A0A0C4WKQ4"/>
<dbReference type="PANTHER" id="PTHR30462">
    <property type="entry name" value="INTERMEMBRANE TRANSPORT PROTEIN PQIB-RELATED"/>
    <property type="match status" value="1"/>
</dbReference>
<protein>
    <submittedName>
        <fullName evidence="8">PqiB family protein</fullName>
    </submittedName>
</protein>
<dbReference type="InterPro" id="IPR051800">
    <property type="entry name" value="PqiA-PqiB_transport"/>
</dbReference>
<keyword evidence="4" id="KW-0812">Transmembrane</keyword>
<gene>
    <name evidence="8" type="ORF">Achr_40330</name>
</gene>
<keyword evidence="2" id="KW-1003">Cell membrane</keyword>
<proteinExistence type="predicted"/>
<evidence type="ECO:0000259" key="7">
    <source>
        <dbReference type="Pfam" id="PF02470"/>
    </source>
</evidence>
<evidence type="ECO:0000256" key="3">
    <source>
        <dbReference type="ARBA" id="ARBA00022519"/>
    </source>
</evidence>
<evidence type="ECO:0000313" key="8">
    <source>
        <dbReference type="EMBL" id="AJE23418.1"/>
    </source>
</evidence>
<keyword evidence="9" id="KW-1185">Reference proteome</keyword>
<evidence type="ECO:0000313" key="9">
    <source>
        <dbReference type="Proteomes" id="UP000068210"/>
    </source>
</evidence>
<dbReference type="HOGENOM" id="CLU_018765_3_0_6"/>